<evidence type="ECO:0000256" key="1">
    <source>
        <dbReference type="SAM" id="Phobius"/>
    </source>
</evidence>
<proteinExistence type="predicted"/>
<organism evidence="2 3">
    <name type="scientific">Shewanella japonica</name>
    <dbReference type="NCBI Taxonomy" id="93973"/>
    <lineage>
        <taxon>Bacteria</taxon>
        <taxon>Pseudomonadati</taxon>
        <taxon>Pseudomonadota</taxon>
        <taxon>Gammaproteobacteria</taxon>
        <taxon>Alteromonadales</taxon>
        <taxon>Shewanellaceae</taxon>
        <taxon>Shewanella</taxon>
    </lineage>
</organism>
<evidence type="ECO:0000313" key="3">
    <source>
        <dbReference type="Proteomes" id="UP000191820"/>
    </source>
</evidence>
<accession>A0ABM6JMU7</accession>
<dbReference type="Proteomes" id="UP000191820">
    <property type="component" value="Chromosome"/>
</dbReference>
<name>A0ABM6JMU7_9GAMM</name>
<protein>
    <submittedName>
        <fullName evidence="2">Uncharacterized protein</fullName>
    </submittedName>
</protein>
<feature type="transmembrane region" description="Helical" evidence="1">
    <location>
        <begin position="47"/>
        <end position="68"/>
    </location>
</feature>
<keyword evidence="1" id="KW-1133">Transmembrane helix</keyword>
<gene>
    <name evidence="2" type="ORF">SJ2017_3388</name>
</gene>
<sequence length="115" mass="13531">MIKSKYQFRVYRYIKHPSRINRVNNPCHSVYPTTVNGAAQPNINHPLHFLLTLATLGLWAMVWWWLILKSRGEESNWLAGFDDDYWSYLIERECPPAALYPVKIGNKETTFIFEA</sequence>
<keyword evidence="1" id="KW-0812">Transmembrane</keyword>
<keyword evidence="1" id="KW-0472">Membrane</keyword>
<keyword evidence="3" id="KW-1185">Reference proteome</keyword>
<dbReference type="RefSeq" id="WP_174567610.1">
    <property type="nucleotide sequence ID" value="NZ_CANMJJ010000010.1"/>
</dbReference>
<reference evidence="2 3" key="1">
    <citation type="submission" date="2017-03" db="EMBL/GenBank/DDBJ databases">
        <title>Genome sequencing of Shewanella japonica KCTC 22435.</title>
        <authorList>
            <person name="Kim K.M."/>
        </authorList>
    </citation>
    <scope>NUCLEOTIDE SEQUENCE [LARGE SCALE GENOMIC DNA]</scope>
    <source>
        <strain evidence="2 3">KCTC 22435</strain>
    </source>
</reference>
<evidence type="ECO:0000313" key="2">
    <source>
        <dbReference type="EMBL" id="ARD23639.1"/>
    </source>
</evidence>
<dbReference type="EMBL" id="CP020472">
    <property type="protein sequence ID" value="ARD23639.1"/>
    <property type="molecule type" value="Genomic_DNA"/>
</dbReference>